<proteinExistence type="predicted"/>
<feature type="region of interest" description="Disordered" evidence="1">
    <location>
        <begin position="46"/>
        <end position="70"/>
    </location>
</feature>
<gene>
    <name evidence="2" type="ORF">GCM10023321_04200</name>
</gene>
<evidence type="ECO:0000313" key="3">
    <source>
        <dbReference type="Proteomes" id="UP001428817"/>
    </source>
</evidence>
<organism evidence="2 3">
    <name type="scientific">Pseudonocardia eucalypti</name>
    <dbReference type="NCBI Taxonomy" id="648755"/>
    <lineage>
        <taxon>Bacteria</taxon>
        <taxon>Bacillati</taxon>
        <taxon>Actinomycetota</taxon>
        <taxon>Actinomycetes</taxon>
        <taxon>Pseudonocardiales</taxon>
        <taxon>Pseudonocardiaceae</taxon>
        <taxon>Pseudonocardia</taxon>
    </lineage>
</organism>
<feature type="compositionally biased region" description="Polar residues" evidence="1">
    <location>
        <begin position="51"/>
        <end position="60"/>
    </location>
</feature>
<reference evidence="3" key="1">
    <citation type="journal article" date="2019" name="Int. J. Syst. Evol. Microbiol.">
        <title>The Global Catalogue of Microorganisms (GCM) 10K type strain sequencing project: providing services to taxonomists for standard genome sequencing and annotation.</title>
        <authorList>
            <consortium name="The Broad Institute Genomics Platform"/>
            <consortium name="The Broad Institute Genome Sequencing Center for Infectious Disease"/>
            <person name="Wu L."/>
            <person name="Ma J."/>
        </authorList>
    </citation>
    <scope>NUCLEOTIDE SEQUENCE [LARGE SCALE GENOMIC DNA]</scope>
    <source>
        <strain evidence="3">JCM 18303</strain>
    </source>
</reference>
<protein>
    <submittedName>
        <fullName evidence="2">Uncharacterized protein</fullName>
    </submittedName>
</protein>
<accession>A0ABP9PIS2</accession>
<comment type="caution">
    <text evidence="2">The sequence shown here is derived from an EMBL/GenBank/DDBJ whole genome shotgun (WGS) entry which is preliminary data.</text>
</comment>
<dbReference type="Proteomes" id="UP001428817">
    <property type="component" value="Unassembled WGS sequence"/>
</dbReference>
<name>A0ABP9PIS2_9PSEU</name>
<evidence type="ECO:0000313" key="2">
    <source>
        <dbReference type="EMBL" id="GAA5145788.1"/>
    </source>
</evidence>
<evidence type="ECO:0000256" key="1">
    <source>
        <dbReference type="SAM" id="MobiDB-lite"/>
    </source>
</evidence>
<sequence>MWWVTNCVTIARSETGPARTPTDAESSLTSTFGLVGTIRAYLRDEEAVGSNPATPTTENPGQARYPRVGAGPDWFLRD</sequence>
<keyword evidence="3" id="KW-1185">Reference proteome</keyword>
<dbReference type="EMBL" id="BAABJP010000001">
    <property type="protein sequence ID" value="GAA5145788.1"/>
    <property type="molecule type" value="Genomic_DNA"/>
</dbReference>